<evidence type="ECO:0000313" key="1">
    <source>
        <dbReference type="EMBL" id="KKM17069.1"/>
    </source>
</evidence>
<protein>
    <submittedName>
        <fullName evidence="1">Uncharacterized protein</fullName>
    </submittedName>
</protein>
<dbReference type="AlphaFoldDB" id="A0A0F9IBJ0"/>
<dbReference type="EMBL" id="LAZR01014532">
    <property type="protein sequence ID" value="KKM17069.1"/>
    <property type="molecule type" value="Genomic_DNA"/>
</dbReference>
<sequence length="64" mass="7012">MAKYTGLDGLEETELVLCQVVDGQKFEGMVPVTMPPEGCHRVANLFVNEQGKLVVQYSDAPEEA</sequence>
<reference evidence="1" key="1">
    <citation type="journal article" date="2015" name="Nature">
        <title>Complex archaea that bridge the gap between prokaryotes and eukaryotes.</title>
        <authorList>
            <person name="Spang A."/>
            <person name="Saw J.H."/>
            <person name="Jorgensen S.L."/>
            <person name="Zaremba-Niedzwiedzka K."/>
            <person name="Martijn J."/>
            <person name="Lind A.E."/>
            <person name="van Eijk R."/>
            <person name="Schleper C."/>
            <person name="Guy L."/>
            <person name="Ettema T.J."/>
        </authorList>
    </citation>
    <scope>NUCLEOTIDE SEQUENCE</scope>
</reference>
<comment type="caution">
    <text evidence="1">The sequence shown here is derived from an EMBL/GenBank/DDBJ whole genome shotgun (WGS) entry which is preliminary data.</text>
</comment>
<name>A0A0F9IBJ0_9ZZZZ</name>
<gene>
    <name evidence="1" type="ORF">LCGC14_1679480</name>
</gene>
<organism evidence="1">
    <name type="scientific">marine sediment metagenome</name>
    <dbReference type="NCBI Taxonomy" id="412755"/>
    <lineage>
        <taxon>unclassified sequences</taxon>
        <taxon>metagenomes</taxon>
        <taxon>ecological metagenomes</taxon>
    </lineage>
</organism>
<proteinExistence type="predicted"/>
<accession>A0A0F9IBJ0</accession>